<protein>
    <submittedName>
        <fullName evidence="1">Signal peptide protein</fullName>
    </submittedName>
</protein>
<dbReference type="EMBL" id="JAPDHZ010000003">
    <property type="protein sequence ID" value="MDG0791419.1"/>
    <property type="molecule type" value="Genomic_DNA"/>
</dbReference>
<proteinExistence type="predicted"/>
<dbReference type="AlphaFoldDB" id="A0A9X4QM15"/>
<reference evidence="1 2" key="1">
    <citation type="submission" date="2022-10" db="EMBL/GenBank/DDBJ databases">
        <title>Comparative genomic analysis of Cohnella hashimotonis sp. nov., isolated from the International Space Station.</title>
        <authorList>
            <person name="Simpson A."/>
            <person name="Venkateswaran K."/>
        </authorList>
    </citation>
    <scope>NUCLEOTIDE SEQUENCE [LARGE SCALE GENOMIC DNA]</scope>
    <source>
        <strain evidence="1 2">DSM 18997</strain>
    </source>
</reference>
<evidence type="ECO:0000313" key="1">
    <source>
        <dbReference type="EMBL" id="MDG0791419.1"/>
    </source>
</evidence>
<dbReference type="Proteomes" id="UP001153387">
    <property type="component" value="Unassembled WGS sequence"/>
</dbReference>
<dbReference type="RefSeq" id="WP_277565300.1">
    <property type="nucleotide sequence ID" value="NZ_JAPDHZ010000003.1"/>
</dbReference>
<comment type="caution">
    <text evidence="1">The sequence shown here is derived from an EMBL/GenBank/DDBJ whole genome shotgun (WGS) entry which is preliminary data.</text>
</comment>
<organism evidence="1 2">
    <name type="scientific">Cohnella ginsengisoli</name>
    <dbReference type="NCBI Taxonomy" id="425004"/>
    <lineage>
        <taxon>Bacteria</taxon>
        <taxon>Bacillati</taxon>
        <taxon>Bacillota</taxon>
        <taxon>Bacilli</taxon>
        <taxon>Bacillales</taxon>
        <taxon>Paenibacillaceae</taxon>
        <taxon>Cohnella</taxon>
    </lineage>
</organism>
<name>A0A9X4QM15_9BACL</name>
<sequence length="200" mass="22149">MFSITSDAGDSYGYTEYTPSGSGTSVTADGRTISTVPWDYRVVAGTVGDLIGGDMTIEPDNQQMANDKNYATGDQVWVLQHMSATLTEDAQGRAQTVLSTWRPIKSYKAESDAEADLNRLKVKLKTKADLVGVYKTTLGDKTREFAVVELPSGQKVKQPIDEERYAQFKTAKQTDIFLEEVHDYAAYDLVYSKFRGWASS</sequence>
<keyword evidence="2" id="KW-1185">Reference proteome</keyword>
<gene>
    <name evidence="1" type="ORF">OMP38_11485</name>
</gene>
<evidence type="ECO:0000313" key="2">
    <source>
        <dbReference type="Proteomes" id="UP001153387"/>
    </source>
</evidence>
<accession>A0A9X4QM15</accession>